<proteinExistence type="predicted"/>
<reference evidence="1 2" key="1">
    <citation type="journal article" date="2018" name="Mol. Ecol.">
        <title>The obligate alkalophilic soda-lake fungus Sodiomyces alkalinus has shifted to a protein diet.</title>
        <authorList>
            <person name="Grum-Grzhimaylo A.A."/>
            <person name="Falkoski D.L."/>
            <person name="van den Heuvel J."/>
            <person name="Valero-Jimenez C.A."/>
            <person name="Min B."/>
            <person name="Choi I.G."/>
            <person name="Lipzen A."/>
            <person name="Daum C.G."/>
            <person name="Aanen D.K."/>
            <person name="Tsang A."/>
            <person name="Henrissat B."/>
            <person name="Bilanenko E.N."/>
            <person name="de Vries R.P."/>
            <person name="van Kan J.A.L."/>
            <person name="Grigoriev I.V."/>
            <person name="Debets A.J.M."/>
        </authorList>
    </citation>
    <scope>NUCLEOTIDE SEQUENCE [LARGE SCALE GENOMIC DNA]</scope>
    <source>
        <strain evidence="1 2">F11</strain>
    </source>
</reference>
<gene>
    <name evidence="1" type="ORF">SODALDRAFT_38892</name>
</gene>
<evidence type="ECO:0000313" key="2">
    <source>
        <dbReference type="Proteomes" id="UP000272025"/>
    </source>
</evidence>
<sequence length="115" mass="12575">MIPPQLNGAFGRGFLVAPTLQALLLMLGDSRLSGIEERRPQWFRLVPQRSSPPDLIVNPGHASIGDRPGLVCFLTNGTPFEDLPAQVISFLGVHRVIIFGTPLFLPTEELALLFS</sequence>
<accession>A0A3N2Q9I7</accession>
<dbReference type="AlphaFoldDB" id="A0A3N2Q9I7"/>
<organism evidence="1 2">
    <name type="scientific">Sodiomyces alkalinus (strain CBS 110278 / VKM F-3762 / F11)</name>
    <name type="common">Alkaliphilic filamentous fungus</name>
    <dbReference type="NCBI Taxonomy" id="1314773"/>
    <lineage>
        <taxon>Eukaryota</taxon>
        <taxon>Fungi</taxon>
        <taxon>Dikarya</taxon>
        <taxon>Ascomycota</taxon>
        <taxon>Pezizomycotina</taxon>
        <taxon>Sordariomycetes</taxon>
        <taxon>Hypocreomycetidae</taxon>
        <taxon>Glomerellales</taxon>
        <taxon>Plectosphaerellaceae</taxon>
        <taxon>Sodiomyces</taxon>
    </lineage>
</organism>
<protein>
    <submittedName>
        <fullName evidence="1">Uncharacterized protein</fullName>
    </submittedName>
</protein>
<name>A0A3N2Q9I7_SODAK</name>
<keyword evidence="2" id="KW-1185">Reference proteome</keyword>
<dbReference type="Proteomes" id="UP000272025">
    <property type="component" value="Unassembled WGS sequence"/>
</dbReference>
<evidence type="ECO:0000313" key="1">
    <source>
        <dbReference type="EMBL" id="ROT43424.1"/>
    </source>
</evidence>
<dbReference type="EMBL" id="ML119051">
    <property type="protein sequence ID" value="ROT43424.1"/>
    <property type="molecule type" value="Genomic_DNA"/>
</dbReference>
<dbReference type="GeneID" id="39583717"/>
<dbReference type="RefSeq" id="XP_028471230.1">
    <property type="nucleotide sequence ID" value="XM_028615240.1"/>
</dbReference>